<keyword evidence="1" id="KW-1015">Disulfide bond</keyword>
<evidence type="ECO:0000313" key="4">
    <source>
        <dbReference type="EMBL" id="KAL3784333.1"/>
    </source>
</evidence>
<evidence type="ECO:0000259" key="3">
    <source>
        <dbReference type="PROSITE" id="PS51352"/>
    </source>
</evidence>
<accession>A0ABD3P8H9</accession>
<feature type="chain" id="PRO_5044885379" description="Thioredoxin domain-containing protein" evidence="2">
    <location>
        <begin position="26"/>
        <end position="162"/>
    </location>
</feature>
<dbReference type="PANTHER" id="PTHR46115">
    <property type="entry name" value="THIOREDOXIN-LIKE PROTEIN 1"/>
    <property type="match status" value="1"/>
</dbReference>
<name>A0ABD3P8H9_9STRA</name>
<feature type="signal peptide" evidence="2">
    <location>
        <begin position="1"/>
        <end position="25"/>
    </location>
</feature>
<dbReference type="SUPFAM" id="SSF52833">
    <property type="entry name" value="Thioredoxin-like"/>
    <property type="match status" value="1"/>
</dbReference>
<dbReference type="CDD" id="cd02947">
    <property type="entry name" value="TRX_family"/>
    <property type="match status" value="1"/>
</dbReference>
<organism evidence="4 5">
    <name type="scientific">Cyclotella atomus</name>
    <dbReference type="NCBI Taxonomy" id="382360"/>
    <lineage>
        <taxon>Eukaryota</taxon>
        <taxon>Sar</taxon>
        <taxon>Stramenopiles</taxon>
        <taxon>Ochrophyta</taxon>
        <taxon>Bacillariophyta</taxon>
        <taxon>Coscinodiscophyceae</taxon>
        <taxon>Thalassiosirophycidae</taxon>
        <taxon>Stephanodiscales</taxon>
        <taxon>Stephanodiscaceae</taxon>
        <taxon>Cyclotella</taxon>
    </lineage>
</organism>
<sequence length="162" mass="17887">MTISRHLSAHYATLTLLSLLSAASGFWFKDAPSNHPFPSSILNHLKSIRGGAVHVISSLLEIESIINEAPTEQLIVLDFASNNCPPCEMIAPIYHDMSELDEFDHVRFLKVNVSDYPDVAEKYGVDGWPTFLLFKNGEKVHEIVGGQAAKDGLYALVAKYSN</sequence>
<dbReference type="AlphaFoldDB" id="A0ABD3P8H9"/>
<feature type="domain" description="Thioredoxin" evidence="3">
    <location>
        <begin position="31"/>
        <end position="162"/>
    </location>
</feature>
<keyword evidence="2" id="KW-0732">Signal</keyword>
<dbReference type="EMBL" id="JALLPJ020000731">
    <property type="protein sequence ID" value="KAL3784333.1"/>
    <property type="molecule type" value="Genomic_DNA"/>
</dbReference>
<dbReference type="InterPro" id="IPR036249">
    <property type="entry name" value="Thioredoxin-like_sf"/>
</dbReference>
<dbReference type="Proteomes" id="UP001530400">
    <property type="component" value="Unassembled WGS sequence"/>
</dbReference>
<dbReference type="InterPro" id="IPR013766">
    <property type="entry name" value="Thioredoxin_domain"/>
</dbReference>
<dbReference type="PROSITE" id="PS51352">
    <property type="entry name" value="THIOREDOXIN_2"/>
    <property type="match status" value="1"/>
</dbReference>
<reference evidence="4 5" key="1">
    <citation type="submission" date="2024-10" db="EMBL/GenBank/DDBJ databases">
        <title>Updated reference genomes for cyclostephanoid diatoms.</title>
        <authorList>
            <person name="Roberts W.R."/>
            <person name="Alverson A.J."/>
        </authorList>
    </citation>
    <scope>NUCLEOTIDE SEQUENCE [LARGE SCALE GENOMIC DNA]</scope>
    <source>
        <strain evidence="4 5">AJA010-31</strain>
    </source>
</reference>
<keyword evidence="5" id="KW-1185">Reference proteome</keyword>
<protein>
    <recommendedName>
        <fullName evidence="3">Thioredoxin domain-containing protein</fullName>
    </recommendedName>
</protein>
<comment type="caution">
    <text evidence="4">The sequence shown here is derived from an EMBL/GenBank/DDBJ whole genome shotgun (WGS) entry which is preliminary data.</text>
</comment>
<evidence type="ECO:0000256" key="1">
    <source>
        <dbReference type="ARBA" id="ARBA00023157"/>
    </source>
</evidence>
<proteinExistence type="predicted"/>
<evidence type="ECO:0000256" key="2">
    <source>
        <dbReference type="SAM" id="SignalP"/>
    </source>
</evidence>
<dbReference type="Pfam" id="PF00085">
    <property type="entry name" value="Thioredoxin"/>
    <property type="match status" value="1"/>
</dbReference>
<gene>
    <name evidence="4" type="ORF">ACHAWO_012176</name>
</gene>
<dbReference type="Gene3D" id="3.40.30.10">
    <property type="entry name" value="Glutaredoxin"/>
    <property type="match status" value="1"/>
</dbReference>
<evidence type="ECO:0000313" key="5">
    <source>
        <dbReference type="Proteomes" id="UP001530400"/>
    </source>
</evidence>